<comment type="caution">
    <text evidence="3">The sequence shown here is derived from an EMBL/GenBank/DDBJ whole genome shotgun (WGS) entry which is preliminary data.</text>
</comment>
<dbReference type="OrthoDB" id="4760524at2759"/>
<gene>
    <name evidence="3" type="ORF">CPB83DRAFT_806319</name>
</gene>
<dbReference type="SUPFAM" id="SSF52540">
    <property type="entry name" value="P-loop containing nucleoside triphosphate hydrolases"/>
    <property type="match status" value="1"/>
</dbReference>
<evidence type="ECO:0000313" key="3">
    <source>
        <dbReference type="EMBL" id="KAF9533311.1"/>
    </source>
</evidence>
<keyword evidence="1" id="KW-0677">Repeat</keyword>
<feature type="domain" description="NACHT" evidence="2">
    <location>
        <begin position="165"/>
        <end position="316"/>
    </location>
</feature>
<dbReference type="InterPro" id="IPR056884">
    <property type="entry name" value="NPHP3-like_N"/>
</dbReference>
<keyword evidence="4" id="KW-1185">Reference proteome</keyword>
<proteinExistence type="predicted"/>
<dbReference type="PANTHER" id="PTHR10039">
    <property type="entry name" value="AMELOGENIN"/>
    <property type="match status" value="1"/>
</dbReference>
<reference evidence="3" key="1">
    <citation type="submission" date="2020-11" db="EMBL/GenBank/DDBJ databases">
        <authorList>
            <consortium name="DOE Joint Genome Institute"/>
            <person name="Ahrendt S."/>
            <person name="Riley R."/>
            <person name="Andreopoulos W."/>
            <person name="Labutti K."/>
            <person name="Pangilinan J."/>
            <person name="Ruiz-Duenas F.J."/>
            <person name="Barrasa J.M."/>
            <person name="Sanchez-Garcia M."/>
            <person name="Camarero S."/>
            <person name="Miyauchi S."/>
            <person name="Serrano A."/>
            <person name="Linde D."/>
            <person name="Babiker R."/>
            <person name="Drula E."/>
            <person name="Ayuso-Fernandez I."/>
            <person name="Pacheco R."/>
            <person name="Padilla G."/>
            <person name="Ferreira P."/>
            <person name="Barriuso J."/>
            <person name="Kellner H."/>
            <person name="Castanera R."/>
            <person name="Alfaro M."/>
            <person name="Ramirez L."/>
            <person name="Pisabarro A.G."/>
            <person name="Kuo A."/>
            <person name="Tritt A."/>
            <person name="Lipzen A."/>
            <person name="He G."/>
            <person name="Yan M."/>
            <person name="Ng V."/>
            <person name="Cullen D."/>
            <person name="Martin F."/>
            <person name="Rosso M.-N."/>
            <person name="Henrissat B."/>
            <person name="Hibbett D."/>
            <person name="Martinez A.T."/>
            <person name="Grigoriev I.V."/>
        </authorList>
    </citation>
    <scope>NUCLEOTIDE SEQUENCE</scope>
    <source>
        <strain evidence="3">CBS 506.95</strain>
    </source>
</reference>
<dbReference type="Proteomes" id="UP000807306">
    <property type="component" value="Unassembled WGS sequence"/>
</dbReference>
<protein>
    <recommendedName>
        <fullName evidence="2">NACHT domain-containing protein</fullName>
    </recommendedName>
</protein>
<dbReference type="AlphaFoldDB" id="A0A9P6JUC8"/>
<evidence type="ECO:0000256" key="1">
    <source>
        <dbReference type="ARBA" id="ARBA00022737"/>
    </source>
</evidence>
<dbReference type="EMBL" id="MU157829">
    <property type="protein sequence ID" value="KAF9533311.1"/>
    <property type="molecule type" value="Genomic_DNA"/>
</dbReference>
<dbReference type="PROSITE" id="PS50837">
    <property type="entry name" value="NACHT"/>
    <property type="match status" value="1"/>
</dbReference>
<dbReference type="Pfam" id="PF24883">
    <property type="entry name" value="NPHP3_N"/>
    <property type="match status" value="1"/>
</dbReference>
<sequence length="904" mass="103209">MPDIQIIMYRICRSSREHVFSSGQTQTPAKLTRRAVVLCKGGDRHSPHETTRLSVFNLLSFQYLRFCLYHHFILFAGLSVVQPTELQAFMANMAMFERAQGVQVSGGTFTINERRSTLEILLEKSAPGAFHNSQERFDAPKCHPDTRVAVVEDVVEQIRIAVVSTIVWLYGAAGAGKSSIAQTIAEMCSKEELLIGSFFFFRTASLRNNAQRLMASLAYQLGQTIPSTLSYIAVCIQKNPAIFESSLEDQLRQLFVQPLREAFENDPKSCPTRGLLVLDGLDECGTPKVQQYILKVLGEGLRTTPIPVVVLVASRPETHISSTFDSPKNLSNITTFLIGLNNKYDADADIRLYTNDRLKHVKYSHPFKQYISEDWPTFDDVELIVQKSSGQFIFAATIVRFVESISHKPDKRLRIALDSSQRFSSEVSKSPFAALDALYLQIFSAIEDKMIVLAILHHVLDIWPAASGLDVDQITYLFDLAPGDVEMCLSDLASLVKFERRNRHIRVYHASMRDFLLDEKRSQGFYLQQVTLRIFLSKIYLNHILSGRSDLRRDIKIVTECLKLTPNDEEISTFLLRLEDEVSRILCNYLVSQRERVHSEQKFWEFVNELEQLGVTLRIRFEKNEFWNQCIYGVHDFLKSDLQDHLQCDPSLELLTYMAFTRTNPPYLLSEWHDQFSAVGNACFNVRTIPNCCSIPISTFKGYSILQTFLLDESQSGSLAISPSHVVQTALKCAQYIQTRIQEGAFMPNVYLHLVVHPETRAIDGLQSLLEHGTRDDQLIKICQTLRPLLESFITHLRVADLDQALASYLKKYLPRETFIEDSLIYESNPIEVHLASSLKDHLTCKPYPEDHPTFDSPSVKKHLGSEVPLENHPAFESHLEHPLVKLSRWTRVRRFFSGKICFY</sequence>
<dbReference type="InterPro" id="IPR027417">
    <property type="entry name" value="P-loop_NTPase"/>
</dbReference>
<evidence type="ECO:0000313" key="4">
    <source>
        <dbReference type="Proteomes" id="UP000807306"/>
    </source>
</evidence>
<name>A0A9P6JUC8_9AGAR</name>
<dbReference type="Gene3D" id="3.40.50.300">
    <property type="entry name" value="P-loop containing nucleotide triphosphate hydrolases"/>
    <property type="match status" value="1"/>
</dbReference>
<evidence type="ECO:0000259" key="2">
    <source>
        <dbReference type="PROSITE" id="PS50837"/>
    </source>
</evidence>
<accession>A0A9P6JUC8</accession>
<organism evidence="3 4">
    <name type="scientific">Crepidotus variabilis</name>
    <dbReference type="NCBI Taxonomy" id="179855"/>
    <lineage>
        <taxon>Eukaryota</taxon>
        <taxon>Fungi</taxon>
        <taxon>Dikarya</taxon>
        <taxon>Basidiomycota</taxon>
        <taxon>Agaricomycotina</taxon>
        <taxon>Agaricomycetes</taxon>
        <taxon>Agaricomycetidae</taxon>
        <taxon>Agaricales</taxon>
        <taxon>Agaricineae</taxon>
        <taxon>Crepidotaceae</taxon>
        <taxon>Crepidotus</taxon>
    </lineage>
</organism>
<dbReference type="InterPro" id="IPR007111">
    <property type="entry name" value="NACHT_NTPase"/>
</dbReference>